<dbReference type="EMBL" id="JACEGD010000044">
    <property type="protein sequence ID" value="MBH5391271.1"/>
    <property type="molecule type" value="Genomic_DNA"/>
</dbReference>
<evidence type="ECO:0000313" key="1">
    <source>
        <dbReference type="EMBL" id="MBH5391271.1"/>
    </source>
</evidence>
<reference evidence="1 2" key="1">
    <citation type="submission" date="2020-07" db="EMBL/GenBank/DDBJ databases">
        <title>Bradyrhizobium diversity isolated from nodules of indigenous legumes of Western Australia.</title>
        <authorList>
            <person name="Klepa M.S."/>
        </authorList>
    </citation>
    <scope>NUCLEOTIDE SEQUENCE [LARGE SCALE GENOMIC DNA]</scope>
    <source>
        <strain evidence="1 2">CNPSo 4019</strain>
    </source>
</reference>
<keyword evidence="2" id="KW-1185">Reference proteome</keyword>
<accession>A0ABS0PD75</accession>
<evidence type="ECO:0000313" key="2">
    <source>
        <dbReference type="Proteomes" id="UP001194539"/>
    </source>
</evidence>
<dbReference type="Proteomes" id="UP001194539">
    <property type="component" value="Unassembled WGS sequence"/>
</dbReference>
<dbReference type="RefSeq" id="WP_197969052.1">
    <property type="nucleotide sequence ID" value="NZ_JACEGD010000044.1"/>
</dbReference>
<gene>
    <name evidence="1" type="ORF">H1B27_34085</name>
</gene>
<name>A0ABS0PD75_9BRAD</name>
<sequence length="72" mass="7979">MVRTLEQAIAQISRLPAADQEEIGRKLLSHVEKLGALRSEIDRGIHSLDAGKGETLNMEEFLREKNSRHGGA</sequence>
<protein>
    <submittedName>
        <fullName evidence="1">Uncharacterized protein</fullName>
    </submittedName>
</protein>
<proteinExistence type="predicted"/>
<comment type="caution">
    <text evidence="1">The sequence shown here is derived from an EMBL/GenBank/DDBJ whole genome shotgun (WGS) entry which is preliminary data.</text>
</comment>
<organism evidence="1 2">
    <name type="scientific">Bradyrhizobium diversitatis</name>
    <dbReference type="NCBI Taxonomy" id="2755406"/>
    <lineage>
        <taxon>Bacteria</taxon>
        <taxon>Pseudomonadati</taxon>
        <taxon>Pseudomonadota</taxon>
        <taxon>Alphaproteobacteria</taxon>
        <taxon>Hyphomicrobiales</taxon>
        <taxon>Nitrobacteraceae</taxon>
        <taxon>Bradyrhizobium</taxon>
    </lineage>
</organism>